<dbReference type="AlphaFoldDB" id="D7MW95"/>
<reference evidence="2" key="1">
    <citation type="journal article" date="2011" name="Nat. Genet.">
        <title>The Arabidopsis lyrata genome sequence and the basis of rapid genome size change.</title>
        <authorList>
            <person name="Hu T.T."/>
            <person name="Pattyn P."/>
            <person name="Bakker E.G."/>
            <person name="Cao J."/>
            <person name="Cheng J.-F."/>
            <person name="Clark R.M."/>
            <person name="Fahlgren N."/>
            <person name="Fawcett J.A."/>
            <person name="Grimwood J."/>
            <person name="Gundlach H."/>
            <person name="Haberer G."/>
            <person name="Hollister J.D."/>
            <person name="Ossowski S."/>
            <person name="Ottilar R.P."/>
            <person name="Salamov A.A."/>
            <person name="Schneeberger K."/>
            <person name="Spannagl M."/>
            <person name="Wang X."/>
            <person name="Yang L."/>
            <person name="Nasrallah M.E."/>
            <person name="Bergelson J."/>
            <person name="Carrington J.C."/>
            <person name="Gaut B.S."/>
            <person name="Schmutz J."/>
            <person name="Mayer K.F.X."/>
            <person name="Van de Peer Y."/>
            <person name="Grigoriev I.V."/>
            <person name="Nordborg M."/>
            <person name="Weigel D."/>
            <person name="Guo Y.-L."/>
        </authorList>
    </citation>
    <scope>NUCLEOTIDE SEQUENCE [LARGE SCALE GENOMIC DNA]</scope>
    <source>
        <strain evidence="2">cv. MN47</strain>
    </source>
</reference>
<organism evidence="2">
    <name type="scientific">Arabidopsis lyrata subsp. lyrata</name>
    <name type="common">Lyre-leaved rock-cress</name>
    <dbReference type="NCBI Taxonomy" id="81972"/>
    <lineage>
        <taxon>Eukaryota</taxon>
        <taxon>Viridiplantae</taxon>
        <taxon>Streptophyta</taxon>
        <taxon>Embryophyta</taxon>
        <taxon>Tracheophyta</taxon>
        <taxon>Spermatophyta</taxon>
        <taxon>Magnoliopsida</taxon>
        <taxon>eudicotyledons</taxon>
        <taxon>Gunneridae</taxon>
        <taxon>Pentapetalae</taxon>
        <taxon>rosids</taxon>
        <taxon>malvids</taxon>
        <taxon>Brassicales</taxon>
        <taxon>Brassicaceae</taxon>
        <taxon>Camelineae</taxon>
        <taxon>Arabidopsis</taxon>
    </lineage>
</organism>
<protein>
    <submittedName>
        <fullName evidence="1">Predicted protein</fullName>
    </submittedName>
</protein>
<evidence type="ECO:0000313" key="1">
    <source>
        <dbReference type="EMBL" id="EFH39186.1"/>
    </source>
</evidence>
<keyword evidence="2" id="KW-1185">Reference proteome</keyword>
<dbReference type="Gramene" id="Al_scaffold_0085_3">
    <property type="protein sequence ID" value="Al_scaffold_0085_3"/>
    <property type="gene ID" value="Al_scaffold_0085_3"/>
</dbReference>
<proteinExistence type="predicted"/>
<evidence type="ECO:0000313" key="2">
    <source>
        <dbReference type="Proteomes" id="UP000008694"/>
    </source>
</evidence>
<accession>D7MW95</accession>
<dbReference type="EMBL" id="GL348778">
    <property type="protein sequence ID" value="EFH39186.1"/>
    <property type="molecule type" value="Genomic_DNA"/>
</dbReference>
<dbReference type="HOGENOM" id="CLU_1867932_0_0_1"/>
<dbReference type="Proteomes" id="UP000008694">
    <property type="component" value="Unassembled WGS sequence"/>
</dbReference>
<name>D7MW95_ARALL</name>
<sequence length="137" mass="15707">MVPGRVKMNLNRKGKDIMKKKKTRVPCNFCEFSSSRYGFDQSLQDQEQGYEISGMYVISALSFAWQQFFSSSYEFLSISCLYVLLQLGTSHESAIPDPGGEGRDDDGAALRARLQVMREPAHWKTNQRNYQGLPLYY</sequence>
<gene>
    <name evidence="1" type="ORF">ARALYDRAFT_655643</name>
</gene>